<accession>A0A363D6F3</accession>
<evidence type="ECO:0000313" key="4">
    <source>
        <dbReference type="EMBL" id="PUE66627.1"/>
    </source>
</evidence>
<dbReference type="Pfam" id="PF02481">
    <property type="entry name" value="DNA_processg_A"/>
    <property type="match status" value="1"/>
</dbReference>
<comment type="caution">
    <text evidence="4">The sequence shown here is derived from an EMBL/GenBank/DDBJ whole genome shotgun (WGS) entry which is preliminary data.</text>
</comment>
<dbReference type="InterPro" id="IPR057666">
    <property type="entry name" value="DrpA_SLOG"/>
</dbReference>
<dbReference type="EMBL" id="MUXE01000001">
    <property type="protein sequence ID" value="PUE66627.1"/>
    <property type="molecule type" value="Genomic_DNA"/>
</dbReference>
<dbReference type="Proteomes" id="UP000251135">
    <property type="component" value="Unassembled WGS sequence"/>
</dbReference>
<dbReference type="PANTHER" id="PTHR43022:SF1">
    <property type="entry name" value="PROTEIN SMF"/>
    <property type="match status" value="1"/>
</dbReference>
<dbReference type="Gene3D" id="3.40.50.450">
    <property type="match status" value="1"/>
</dbReference>
<name>A0A363D6F3_9BACT</name>
<gene>
    <name evidence="4" type="ORF">B0174_00825</name>
</gene>
<dbReference type="GO" id="GO:0006355">
    <property type="term" value="P:regulation of DNA-templated transcription"/>
    <property type="evidence" value="ECO:0007669"/>
    <property type="project" value="UniProtKB-ARBA"/>
</dbReference>
<protein>
    <recommendedName>
        <fullName evidence="3">Smf/DprA SLOG domain-containing protein</fullName>
    </recommendedName>
</protein>
<reference evidence="4 5" key="1">
    <citation type="submission" date="2017-02" db="EMBL/GenBank/DDBJ databases">
        <title>Arcobacter caeni sp. nov, a new Arcobacter species isolated from reclaimed water.</title>
        <authorList>
            <person name="Figueras M.J."/>
            <person name="Perez-Cataluna A."/>
            <person name="Salas-Masso N."/>
        </authorList>
    </citation>
    <scope>NUCLEOTIDE SEQUENCE [LARGE SCALE GENOMIC DNA]</scope>
    <source>
        <strain evidence="4 5">RW17-10</strain>
    </source>
</reference>
<dbReference type="RefSeq" id="WP_165790371.1">
    <property type="nucleotide sequence ID" value="NZ_MUXE01000001.1"/>
</dbReference>
<dbReference type="InterPro" id="IPR003488">
    <property type="entry name" value="DprA"/>
</dbReference>
<dbReference type="SUPFAM" id="SSF46785">
    <property type="entry name" value="Winged helix' DNA-binding domain"/>
    <property type="match status" value="1"/>
</dbReference>
<evidence type="ECO:0000256" key="1">
    <source>
        <dbReference type="ARBA" id="ARBA00006525"/>
    </source>
</evidence>
<feature type="domain" description="Smf/DprA SLOG" evidence="3">
    <location>
        <begin position="93"/>
        <end position="293"/>
    </location>
</feature>
<keyword evidence="2" id="KW-0175">Coiled coil</keyword>
<evidence type="ECO:0000313" key="5">
    <source>
        <dbReference type="Proteomes" id="UP000251135"/>
    </source>
</evidence>
<dbReference type="InterPro" id="IPR036390">
    <property type="entry name" value="WH_DNA-bd_sf"/>
</dbReference>
<dbReference type="AlphaFoldDB" id="A0A363D6F3"/>
<evidence type="ECO:0000259" key="3">
    <source>
        <dbReference type="Pfam" id="PF02481"/>
    </source>
</evidence>
<proteinExistence type="inferred from homology"/>
<dbReference type="PANTHER" id="PTHR43022">
    <property type="entry name" value="PROTEIN SMF"/>
    <property type="match status" value="1"/>
</dbReference>
<dbReference type="InterPro" id="IPR011991">
    <property type="entry name" value="ArsR-like_HTH"/>
</dbReference>
<keyword evidence="5" id="KW-1185">Reference proteome</keyword>
<dbReference type="CDD" id="cd00090">
    <property type="entry name" value="HTH_ARSR"/>
    <property type="match status" value="1"/>
</dbReference>
<dbReference type="GO" id="GO:0009294">
    <property type="term" value="P:DNA-mediated transformation"/>
    <property type="evidence" value="ECO:0007669"/>
    <property type="project" value="InterPro"/>
</dbReference>
<organism evidence="4 5">
    <name type="scientific">Arcobacter caeni</name>
    <dbReference type="NCBI Taxonomy" id="1912877"/>
    <lineage>
        <taxon>Bacteria</taxon>
        <taxon>Pseudomonadati</taxon>
        <taxon>Campylobacterota</taxon>
        <taxon>Epsilonproteobacteria</taxon>
        <taxon>Campylobacterales</taxon>
        <taxon>Arcobacteraceae</taxon>
        <taxon>Arcobacter</taxon>
    </lineage>
</organism>
<feature type="coiled-coil region" evidence="2">
    <location>
        <begin position="331"/>
        <end position="358"/>
    </location>
</feature>
<sequence length="388" mass="43467">MNEISLNSQAIILLTAYFNKDDKPLTITEYSKFASWLLENNMKPSYLLEFDVLDILNNWNDIKITKERLISLLNRGNAMAINLHKWQNSGIWVITRADSEYPKKLKSRLGHKAPPILYGSGNKKILNTLGVAIIGSRDASSNDLEFSFKLGEKLAYSGYSVVSGGARGIDESSMLGSINAQGTTIGVVADSLMQKVLSKKYRDAIMSDNLVLISPYYPEARFNAGNAMGRNKYIYTLSESSIVVHSGLKGGTWEGAKENLKNSWVNLFVKKCDDKNAGNQKLIDMGGNQLIENLLTIKSLDFLFKKEEQVINLEIVKKEDTPLDKRILDLIEDQKLTIKEISELLEETQKDVKKILDSLLELGDIEKHNNKPLKFSKVAKLPGLFGDE</sequence>
<dbReference type="SUPFAM" id="SSF102405">
    <property type="entry name" value="MCP/YpsA-like"/>
    <property type="match status" value="1"/>
</dbReference>
<comment type="similarity">
    <text evidence="1">Belongs to the DprA/Smf family.</text>
</comment>
<evidence type="ECO:0000256" key="2">
    <source>
        <dbReference type="SAM" id="Coils"/>
    </source>
</evidence>